<feature type="region of interest" description="Disordered" evidence="1">
    <location>
        <begin position="113"/>
        <end position="132"/>
    </location>
</feature>
<dbReference type="EMBL" id="JAPDFR010000006">
    <property type="protein sequence ID" value="KAK0385492.1"/>
    <property type="molecule type" value="Genomic_DNA"/>
</dbReference>
<reference evidence="2" key="1">
    <citation type="submission" date="2022-10" db="EMBL/GenBank/DDBJ databases">
        <title>Determination and structural analysis of whole genome sequence of Sarocladium strictum F4-1.</title>
        <authorList>
            <person name="Hu L."/>
            <person name="Jiang Y."/>
        </authorList>
    </citation>
    <scope>NUCLEOTIDE SEQUENCE</scope>
    <source>
        <strain evidence="2">F4-1</strain>
    </source>
</reference>
<evidence type="ECO:0000256" key="1">
    <source>
        <dbReference type="SAM" id="MobiDB-lite"/>
    </source>
</evidence>
<proteinExistence type="predicted"/>
<gene>
    <name evidence="2" type="ORF">NLU13_6672</name>
</gene>
<accession>A0AA39GDT8</accession>
<keyword evidence="3" id="KW-1185">Reference proteome</keyword>
<name>A0AA39GDT8_SARSR</name>
<protein>
    <recommendedName>
        <fullName evidence="4">Biotrophy-associated secreted protein 2</fullName>
    </recommendedName>
</protein>
<sequence>MVKFTYSVILARTDVEYGSTGEESDIWNLVAAIAHAVPCPRLKPDPAGAANVGNGKGLQFITGACLNNADCASGCCAGLNGAGICSGPAVGNAQGKTGCGFGGEGAAVQTPAPVADQGEETENAGETPAGIDESAAGAQNVGKGLGSQFITGQCFSNADCASGCCAGRQGSTTGACSAVLVAEANGKTGCGFVQT</sequence>
<dbReference type="AlphaFoldDB" id="A0AA39GDT8"/>
<evidence type="ECO:0008006" key="4">
    <source>
        <dbReference type="Google" id="ProtNLM"/>
    </source>
</evidence>
<organism evidence="2 3">
    <name type="scientific">Sarocladium strictum</name>
    <name type="common">Black bundle disease fungus</name>
    <name type="synonym">Acremonium strictum</name>
    <dbReference type="NCBI Taxonomy" id="5046"/>
    <lineage>
        <taxon>Eukaryota</taxon>
        <taxon>Fungi</taxon>
        <taxon>Dikarya</taxon>
        <taxon>Ascomycota</taxon>
        <taxon>Pezizomycotina</taxon>
        <taxon>Sordariomycetes</taxon>
        <taxon>Hypocreomycetidae</taxon>
        <taxon>Hypocreales</taxon>
        <taxon>Sarocladiaceae</taxon>
        <taxon>Sarocladium</taxon>
    </lineage>
</organism>
<evidence type="ECO:0000313" key="3">
    <source>
        <dbReference type="Proteomes" id="UP001175261"/>
    </source>
</evidence>
<evidence type="ECO:0000313" key="2">
    <source>
        <dbReference type="EMBL" id="KAK0385492.1"/>
    </source>
</evidence>
<comment type="caution">
    <text evidence="2">The sequence shown here is derived from an EMBL/GenBank/DDBJ whole genome shotgun (WGS) entry which is preliminary data.</text>
</comment>
<dbReference type="Proteomes" id="UP001175261">
    <property type="component" value="Unassembled WGS sequence"/>
</dbReference>